<dbReference type="Proteomes" id="UP000179937">
    <property type="component" value="Unassembled WGS sequence"/>
</dbReference>
<reference evidence="2 8" key="4">
    <citation type="submission" date="2019-10" db="EMBL/GenBank/DDBJ databases">
        <title>Genetic environment of the oxa23 gene and comparative analysis of carbapenem resistant Acinetobacter baumannii isolates belonging to global clone 1, lineage 2 recovered in a burns hospital outbreak in 2012-2013.</title>
        <authorList>
            <person name="Douraghi M."/>
            <person name="Aris P."/>
            <person name="Kenyon J."/>
            <person name="Hamidian M."/>
        </authorList>
    </citation>
    <scope>NUCLEOTIDE SEQUENCE [LARGE SCALE GENOMIC DNA]</scope>
    <source>
        <strain evidence="2 8">ABS103</strain>
    </source>
</reference>
<reference evidence="4 7" key="3">
    <citation type="submission" date="2018-12" db="EMBL/GenBank/DDBJ databases">
        <title>Draft Genome Sequences Human Pathogenic Acinetobacter baumannii Strains.</title>
        <authorList>
            <person name="Madhi M."/>
            <person name="Ronco T."/>
            <person name="Olsen R.H."/>
            <person name="Hassani A."/>
        </authorList>
    </citation>
    <scope>NUCLEOTIDE SEQUENCE [LARGE SCALE GENOMIC DNA]</scope>
    <source>
        <strain evidence="4 7">AB3</strain>
    </source>
</reference>
<evidence type="ECO:0000313" key="5">
    <source>
        <dbReference type="Proteomes" id="UP000051449"/>
    </source>
</evidence>
<name>A0A0Q1R5X7_ACIBA</name>
<dbReference type="KEGG" id="abk:LX00_05440"/>
<evidence type="ECO:0000313" key="2">
    <source>
        <dbReference type="EMBL" id="MQR49921.1"/>
    </source>
</evidence>
<evidence type="ECO:0000313" key="4">
    <source>
        <dbReference type="EMBL" id="RTQ68420.1"/>
    </source>
</evidence>
<dbReference type="PATRIC" id="fig|470.1294.peg.1468"/>
<dbReference type="EMBL" id="LLGC01000099">
    <property type="protein sequence ID" value="KQE08713.1"/>
    <property type="molecule type" value="Genomic_DNA"/>
</dbReference>
<evidence type="ECO:0000313" key="3">
    <source>
        <dbReference type="EMBL" id="OIG67543.1"/>
    </source>
</evidence>
<dbReference type="EMBL" id="LYKI01000067">
    <property type="protein sequence ID" value="OIG67543.1"/>
    <property type="molecule type" value="Genomic_DNA"/>
</dbReference>
<accession>A0A0Q1R5X7</accession>
<comment type="caution">
    <text evidence="3">The sequence shown here is derived from an EMBL/GenBank/DDBJ whole genome shotgun (WGS) entry which is preliminary data.</text>
</comment>
<evidence type="ECO:0000313" key="6">
    <source>
        <dbReference type="Proteomes" id="UP000179937"/>
    </source>
</evidence>
<evidence type="ECO:0000313" key="1">
    <source>
        <dbReference type="EMBL" id="KQE08713.1"/>
    </source>
</evidence>
<dbReference type="EMBL" id="RXLU01000137">
    <property type="protein sequence ID" value="RTQ68420.1"/>
    <property type="molecule type" value="Genomic_DNA"/>
</dbReference>
<proteinExistence type="predicted"/>
<organism evidence="3 6">
    <name type="scientific">Acinetobacter baumannii</name>
    <dbReference type="NCBI Taxonomy" id="470"/>
    <lineage>
        <taxon>Bacteria</taxon>
        <taxon>Pseudomonadati</taxon>
        <taxon>Pseudomonadota</taxon>
        <taxon>Gammaproteobacteria</taxon>
        <taxon>Moraxellales</taxon>
        <taxon>Moraxellaceae</taxon>
        <taxon>Acinetobacter</taxon>
        <taxon>Acinetobacter calcoaceticus/baumannii complex</taxon>
    </lineage>
</organism>
<dbReference type="KEGG" id="abaa:IX88_07590"/>
<reference evidence="1 5" key="1">
    <citation type="submission" date="2015-10" db="EMBL/GenBank/DDBJ databases">
        <title>The utility of whole genome sequencing in characterizing Acinetobacter epidemiology and analyzing hospital outbreaks.</title>
        <authorList>
            <person name="Ozer E.A."/>
            <person name="Fitzpatrick M.A."/>
            <person name="Hauser A.R."/>
        </authorList>
    </citation>
    <scope>NUCLEOTIDE SEQUENCE [LARGE SCALE GENOMIC DNA]</scope>
    <source>
        <strain evidence="1 5">ABBL072</strain>
    </source>
</reference>
<sequence length="95" mass="11122">MDVQSQLLFIGSSAKTFKLWWQNERGFADWKQRNQHTRGVPLPPYRREKGGERVPDTQNKNFAYRLCFPGLRQPAGNVASMRRIVFHPLVVKHTK</sequence>
<evidence type="ECO:0000313" key="8">
    <source>
        <dbReference type="Proteomes" id="UP000461234"/>
    </source>
</evidence>
<gene>
    <name evidence="3" type="ORF">A7M90_09120</name>
    <name evidence="1" type="ORF">APD33_14020</name>
    <name evidence="4" type="ORF">EJ062_18195</name>
    <name evidence="2" type="ORF">F2P40_11395</name>
</gene>
<dbReference type="EMBL" id="WIOC01000012">
    <property type="protein sequence ID" value="MQR49921.1"/>
    <property type="molecule type" value="Genomic_DNA"/>
</dbReference>
<dbReference type="Proteomes" id="UP000051449">
    <property type="component" value="Unassembled WGS sequence"/>
</dbReference>
<dbReference type="Proteomes" id="UP000268239">
    <property type="component" value="Unassembled WGS sequence"/>
</dbReference>
<evidence type="ECO:0000313" key="7">
    <source>
        <dbReference type="Proteomes" id="UP000268239"/>
    </source>
</evidence>
<reference evidence="3 6" key="2">
    <citation type="submission" date="2016-05" db="EMBL/GenBank/DDBJ databases">
        <title>The evolution of Acinetobacter baumannii in vivo.</title>
        <authorList>
            <person name="Hua X."/>
            <person name="Yu Y."/>
        </authorList>
    </citation>
    <scope>NUCLEOTIDE SEQUENCE [LARGE SCALE GENOMIC DNA]</scope>
    <source>
        <strain evidence="3 6">XH647</strain>
    </source>
</reference>
<dbReference type="AlphaFoldDB" id="A0A0Q1R5X7"/>
<protein>
    <submittedName>
        <fullName evidence="3">Uncharacterized protein</fullName>
    </submittedName>
</protein>
<dbReference type="Proteomes" id="UP000461234">
    <property type="component" value="Unassembled WGS sequence"/>
</dbReference>